<dbReference type="SUPFAM" id="SSF56954">
    <property type="entry name" value="Outer membrane efflux proteins (OEP)"/>
    <property type="match status" value="1"/>
</dbReference>
<dbReference type="Gene3D" id="1.20.1600.10">
    <property type="entry name" value="Outer membrane efflux proteins (OEP)"/>
    <property type="match status" value="1"/>
</dbReference>
<dbReference type="PANTHER" id="PTHR30203:SF24">
    <property type="entry name" value="BLR4935 PROTEIN"/>
    <property type="match status" value="1"/>
</dbReference>
<evidence type="ECO:0000313" key="2">
    <source>
        <dbReference type="EMBL" id="MBB6002136.1"/>
    </source>
</evidence>
<reference evidence="2 3" key="1">
    <citation type="submission" date="2020-08" db="EMBL/GenBank/DDBJ databases">
        <title>Functional genomics of gut bacteria from endangered species of beetles.</title>
        <authorList>
            <person name="Carlos-Shanley C."/>
        </authorList>
    </citation>
    <scope>NUCLEOTIDE SEQUENCE [LARGE SCALE GENOMIC DNA]</scope>
    <source>
        <strain evidence="2 3">S00070</strain>
    </source>
</reference>
<comment type="similarity">
    <text evidence="1">Belongs to the outer membrane factor (OMF) (TC 1.B.17) family.</text>
</comment>
<dbReference type="PANTHER" id="PTHR30203">
    <property type="entry name" value="OUTER MEMBRANE CATION EFFLUX PROTEIN"/>
    <property type="match status" value="1"/>
</dbReference>
<name>A0A841EGM6_9BACT</name>
<sequence>MMRLREISFIITLVFFMYKPSSAQEIYTLQKALQVAKANNPLLNTQQLNIGISEADIVTAKLRPNPNLNNQTLVLTRPASYPNNTDWYNAQNRQVWWQLTKVIQLPSQRQAKIDLAQKSTVLSQKAFGETERNVLQDVALKWLDVWTARKQLDILQIAKTNTDSLVSINKIRLGKEVITSTDLTRTALLANQYALQLKSNEQIYRNELSNLKFMLGTQDNIDIDTKDDFTFVFSTKLDSLLQQALSNRSDIQAYKASIQVAESNIKLQKSLATPQPTLGMIYNPQNTVPYLGFFGAIDLPFFSRNQGEIKKSHLQKQQAEKGLQATQTLIQTELSTAYNTYQTQKQNIEQFKDLLSKSESILSSVKYSYLHGGTTIVDYLEAQRSWLDTQQQYYDTLQQYRQSFIKLLYASGLINQMAQ</sequence>
<organism evidence="2 3">
    <name type="scientific">Arcicella rosea</name>
    <dbReference type="NCBI Taxonomy" id="502909"/>
    <lineage>
        <taxon>Bacteria</taxon>
        <taxon>Pseudomonadati</taxon>
        <taxon>Bacteroidota</taxon>
        <taxon>Cytophagia</taxon>
        <taxon>Cytophagales</taxon>
        <taxon>Flectobacillaceae</taxon>
        <taxon>Arcicella</taxon>
    </lineage>
</organism>
<protein>
    <submittedName>
        <fullName evidence="2">Cobalt-zinc-cadmium efflux system outer membrane protein</fullName>
    </submittedName>
</protein>
<dbReference type="Proteomes" id="UP000524404">
    <property type="component" value="Unassembled WGS sequence"/>
</dbReference>
<dbReference type="RefSeq" id="WP_229202784.1">
    <property type="nucleotide sequence ID" value="NZ_JACHKT010000004.1"/>
</dbReference>
<accession>A0A841EGM6</accession>
<dbReference type="InterPro" id="IPR010131">
    <property type="entry name" value="MdtP/NodT-like"/>
</dbReference>
<dbReference type="EMBL" id="JACHKT010000004">
    <property type="protein sequence ID" value="MBB6002136.1"/>
    <property type="molecule type" value="Genomic_DNA"/>
</dbReference>
<evidence type="ECO:0000313" key="3">
    <source>
        <dbReference type="Proteomes" id="UP000524404"/>
    </source>
</evidence>
<keyword evidence="3" id="KW-1185">Reference proteome</keyword>
<dbReference type="InterPro" id="IPR003423">
    <property type="entry name" value="OMP_efflux"/>
</dbReference>
<dbReference type="Pfam" id="PF02321">
    <property type="entry name" value="OEP"/>
    <property type="match status" value="1"/>
</dbReference>
<proteinExistence type="inferred from homology"/>
<dbReference type="GO" id="GO:0015562">
    <property type="term" value="F:efflux transmembrane transporter activity"/>
    <property type="evidence" value="ECO:0007669"/>
    <property type="project" value="InterPro"/>
</dbReference>
<gene>
    <name evidence="2" type="ORF">HNP25_000786</name>
</gene>
<comment type="caution">
    <text evidence="2">The sequence shown here is derived from an EMBL/GenBank/DDBJ whole genome shotgun (WGS) entry which is preliminary data.</text>
</comment>
<dbReference type="AlphaFoldDB" id="A0A841EGM6"/>
<evidence type="ECO:0000256" key="1">
    <source>
        <dbReference type="ARBA" id="ARBA00007613"/>
    </source>
</evidence>